<organism evidence="1 2">
    <name type="scientific">Panagrolaimus sp. PS1159</name>
    <dbReference type="NCBI Taxonomy" id="55785"/>
    <lineage>
        <taxon>Eukaryota</taxon>
        <taxon>Metazoa</taxon>
        <taxon>Ecdysozoa</taxon>
        <taxon>Nematoda</taxon>
        <taxon>Chromadorea</taxon>
        <taxon>Rhabditida</taxon>
        <taxon>Tylenchina</taxon>
        <taxon>Panagrolaimomorpha</taxon>
        <taxon>Panagrolaimoidea</taxon>
        <taxon>Panagrolaimidae</taxon>
        <taxon>Panagrolaimus</taxon>
    </lineage>
</organism>
<sequence length="995" mass="109744">MTTKNNDLFLNNEQNFFANDISQTIADNINQFSNLNLNQSYKCPILIPVQSCSKSYTAKHCYDSTISDTYNEKLQSWSKSSKIFNVSTFVNENPFEFSRQQNDKVLEPEISFYKASQELINPNRIPIPGPLGEMYNNYGGGAATNYSAAYGSFPSSTNNASTYSQQVQAINSAYGNYQYANTAARGYPQPPTAPTATTLGYSAYDYTNAYKAQSAENPYGVGTGRSMPTAPVGFQSAGTLSSVNASGALGAYGAQTAAQSATPGVASGTHYDGYDAAVLAAATSYIASKSSGLSNNWLNMKTPRVHPDATFPSKKRAGLGHRHVPKDTQTFFCDICKISCAGNNTYQEHLKGKNHKKKEAMVTGKNQISLPKNKVSFRCDICDVTCSGRDTYDAHAKGTRHQKTLALLRKMGKPLPSTEPVIIAPEGSVNATPPSQIPIVGADSTIQPQQKTIVVGVSATRFVGGTNLATADADKTAAEKDAVEAALEAEANIHPVGEEFVDSKFDPKGKLLEYHCRLCDCSFSDPNAKAVHTKGRRHRLAYKAKVDPKLRVEMKGSTISARHKKNDRVRNSPASAMAPQPLFANNISSAHQWANMDNSMFSANHESPDDKHVIKKYNEIRMDDARLEGVNRLVDAVETALKSVSDKITEADFKEPVKSEPPTEGKKEEAKEEETKGEGDQKNDEEKPAAKEQEKKEEAPKPERVLRGLMKVGLLANGILMNEDQEVDLVVISSVIPTKRVLDKIVELLPETFDVAYKEKLTITPVYEASRFLVEVGGFDIQVRITLTCPTMREYEGKGNETRAAKELSKDTLPLAPCLAALAELRRAKWYQAKAVPIEGMNMSMVVLRDIRQRVNTWEPLNSWILSMLVQHVLESFGYTMTPGDALRRVFEAIASGVFLCKRGILYDPCEKEKVDIMECLTPQQREDITSSAQHALRLIIFDQIHKILDMDKIENSSESKANIRKRPFENDENSPKGEEVELKKYALKKESSTE</sequence>
<dbReference type="WBParaSite" id="PS1159_v2.g19407.t1">
    <property type="protein sequence ID" value="PS1159_v2.g19407.t1"/>
    <property type="gene ID" value="PS1159_v2.g19407"/>
</dbReference>
<proteinExistence type="predicted"/>
<evidence type="ECO:0000313" key="2">
    <source>
        <dbReference type="WBParaSite" id="PS1159_v2.g19407.t1"/>
    </source>
</evidence>
<accession>A0AC35FP01</accession>
<name>A0AC35FP01_9BILA</name>
<dbReference type="Proteomes" id="UP000887580">
    <property type="component" value="Unplaced"/>
</dbReference>
<reference evidence="2" key="1">
    <citation type="submission" date="2022-11" db="UniProtKB">
        <authorList>
            <consortium name="WormBaseParasite"/>
        </authorList>
    </citation>
    <scope>IDENTIFICATION</scope>
</reference>
<evidence type="ECO:0000313" key="1">
    <source>
        <dbReference type="Proteomes" id="UP000887580"/>
    </source>
</evidence>
<protein>
    <submittedName>
        <fullName evidence="2">DZF domain-containing protein</fullName>
    </submittedName>
</protein>